<sequence>MKSQSGNALFLILIAIFLLGGLTVLLSRSGTQTDETGDVERASITANEMLRYTAALGAQVQRLISSGCSENELSFYSNKWTTPADYENADELSTDVDTNFNCFVYDTRGAGYPWKEIPEGVSNSATEYYITGTIGIKDVGTTGYELVLIAPDVRQEVCSRINASLSVNSFASDSYTSAQPFQGSYGTGTTVTFGVAGTNPSYVVGKKAACMEDGGGNYFFYQVLHAR</sequence>
<reference evidence="1 2" key="1">
    <citation type="submission" date="2017-08" db="EMBL/GenBank/DDBJ databases">
        <title>Infants hospitalized years apart are colonized by the same room-sourced microbial strains.</title>
        <authorList>
            <person name="Brooks B."/>
            <person name="Olm M.R."/>
            <person name="Firek B.A."/>
            <person name="Baker R."/>
            <person name="Thomas B.C."/>
            <person name="Morowitz M.J."/>
            <person name="Banfield J.F."/>
        </authorList>
    </citation>
    <scope>NUCLEOTIDE SEQUENCE [LARGE SCALE GENOMIC DNA]</scope>
    <source>
        <strain evidence="1">S2_005_002_R2_29</strain>
    </source>
</reference>
<protein>
    <submittedName>
        <fullName evidence="1">Uncharacterized protein</fullName>
    </submittedName>
</protein>
<evidence type="ECO:0000313" key="2">
    <source>
        <dbReference type="Proteomes" id="UP000249417"/>
    </source>
</evidence>
<name>A0A2W5N5I1_9BACT</name>
<organism evidence="1 2">
    <name type="scientific">Micavibrio aeruginosavorus</name>
    <dbReference type="NCBI Taxonomy" id="349221"/>
    <lineage>
        <taxon>Bacteria</taxon>
        <taxon>Pseudomonadati</taxon>
        <taxon>Bdellovibrionota</taxon>
        <taxon>Bdellovibrionia</taxon>
        <taxon>Bdellovibrionales</taxon>
        <taxon>Pseudobdellovibrionaceae</taxon>
        <taxon>Micavibrio</taxon>
    </lineage>
</organism>
<dbReference type="Proteomes" id="UP000249417">
    <property type="component" value="Unassembled WGS sequence"/>
</dbReference>
<dbReference type="EMBL" id="QFQB01000009">
    <property type="protein sequence ID" value="PZQ47858.1"/>
    <property type="molecule type" value="Genomic_DNA"/>
</dbReference>
<dbReference type="AlphaFoldDB" id="A0A2W5N5I1"/>
<accession>A0A2W5N5I1</accession>
<comment type="caution">
    <text evidence="1">The sequence shown here is derived from an EMBL/GenBank/DDBJ whole genome shotgun (WGS) entry which is preliminary data.</text>
</comment>
<evidence type="ECO:0000313" key="1">
    <source>
        <dbReference type="EMBL" id="PZQ47858.1"/>
    </source>
</evidence>
<proteinExistence type="predicted"/>
<gene>
    <name evidence="1" type="ORF">DI551_02530</name>
</gene>